<sequence length="618" mass="66663">MMASRIYGRSGPLSVLASSVLFSASACAAQFHWGELEGQFDSALSFGTSIATANPDPALHLSANSDDGRLNFASGDVFSAVFKGTHDLELKHDNLGVFLRGTYWYDTALRDHDQRFKQVEDNNRKRSAKTAGSQLLDAFGYYLYDIDGQPGSVRLGKQVVNWGESTFIQGGLNVINPFNLAALRRPGSEVKDALVPVNLFYFTQNLTEALSVDGFYQLDWEQTQLDNCGTFFSNNDFLPDGCDGLDVGAKLLGNPTAVAGLAPFGVNLTSEGVRIPRGSDQDARNSGQWGVSLRWYVAALDTEFGAYAANYHSRTPYLGTVSSPYFDNRRFAPQLCANLGIGSAGCAAFLGTSAGQSLVGALRLGSSQYRVQYPEDIRLYGLSFSTTLRTGTALQGELSYRPNMPMQLNGTDIIQSLLNVDGRSPLLGDGLRPDSASTLFDGYRRKEVTQLQVTAVHAFSQVMGANQLLLIGEAGATYVGGLEGAYGPRYGRSGTFNSGELADNSVCVAISKTPEHCNDEGFMTPFSWGYRLRATWAYPNVIAGFDLRPNLSWAHDVHGTGPVEGSAFSEGSRAISVGLDATLASTYSLSVSYTDFIDGDYGTRGDRDFISLSVGVTF</sequence>
<name>A0A2S3XEA1_PSEPU</name>
<reference evidence="2 3" key="1">
    <citation type="submission" date="2016-08" db="EMBL/GenBank/DDBJ databases">
        <authorList>
            <person name="Seilhamer J.J."/>
        </authorList>
    </citation>
    <scope>NUCLEOTIDE SEQUENCE [LARGE SCALE GENOMIC DNA]</scope>
    <source>
        <strain evidence="2 3">KH-18-2</strain>
    </source>
</reference>
<dbReference type="PROSITE" id="PS51257">
    <property type="entry name" value="PROKAR_LIPOPROTEIN"/>
    <property type="match status" value="1"/>
</dbReference>
<evidence type="ECO:0000313" key="2">
    <source>
        <dbReference type="EMBL" id="POG13783.1"/>
    </source>
</evidence>
<evidence type="ECO:0000256" key="1">
    <source>
        <dbReference type="SAM" id="SignalP"/>
    </source>
</evidence>
<accession>A0A2S3XEA1</accession>
<gene>
    <name evidence="2" type="ORF">BGP82_04875</name>
</gene>
<keyword evidence="1" id="KW-0732">Signal</keyword>
<protein>
    <submittedName>
        <fullName evidence="2">Adhesin</fullName>
    </submittedName>
</protein>
<feature type="signal peptide" evidence="1">
    <location>
        <begin position="1"/>
        <end position="28"/>
    </location>
</feature>
<evidence type="ECO:0000313" key="3">
    <source>
        <dbReference type="Proteomes" id="UP000237378"/>
    </source>
</evidence>
<dbReference type="Proteomes" id="UP000237378">
    <property type="component" value="Unassembled WGS sequence"/>
</dbReference>
<proteinExistence type="predicted"/>
<organism evidence="2 3">
    <name type="scientific">Pseudomonas putida</name>
    <name type="common">Arthrobacter siderocapsulatus</name>
    <dbReference type="NCBI Taxonomy" id="303"/>
    <lineage>
        <taxon>Bacteria</taxon>
        <taxon>Pseudomonadati</taxon>
        <taxon>Pseudomonadota</taxon>
        <taxon>Gammaproteobacteria</taxon>
        <taxon>Pseudomonadales</taxon>
        <taxon>Pseudomonadaceae</taxon>
        <taxon>Pseudomonas</taxon>
    </lineage>
</organism>
<dbReference type="AlphaFoldDB" id="A0A2S3XEA1"/>
<comment type="caution">
    <text evidence="2">The sequence shown here is derived from an EMBL/GenBank/DDBJ whole genome shotgun (WGS) entry which is preliminary data.</text>
</comment>
<dbReference type="InterPro" id="IPR010727">
    <property type="entry name" value="DUF1302"/>
</dbReference>
<dbReference type="Pfam" id="PF06980">
    <property type="entry name" value="DUF1302"/>
    <property type="match status" value="1"/>
</dbReference>
<feature type="chain" id="PRO_5015751630" evidence="1">
    <location>
        <begin position="29"/>
        <end position="618"/>
    </location>
</feature>
<dbReference type="EMBL" id="MING01000019">
    <property type="protein sequence ID" value="POG13783.1"/>
    <property type="molecule type" value="Genomic_DNA"/>
</dbReference>
<reference evidence="2 3" key="2">
    <citation type="submission" date="2018-03" db="EMBL/GenBank/DDBJ databases">
        <title>Draft genome of Pseudomonas putida strain KH-18-2.</title>
        <authorList>
            <person name="Yoshizawa S."/>
            <person name="Khan N.H."/>
            <person name="Nishimura M."/>
            <person name="Chiura H.X."/>
            <person name="Ogura Y."/>
            <person name="Hayashi T."/>
            <person name="Kogure K."/>
        </authorList>
    </citation>
    <scope>NUCLEOTIDE SEQUENCE [LARGE SCALE GENOMIC DNA]</scope>
    <source>
        <strain evidence="2 3">KH-18-2</strain>
    </source>
</reference>